<dbReference type="Pfam" id="PF00395">
    <property type="entry name" value="SLH"/>
    <property type="match status" value="3"/>
</dbReference>
<keyword evidence="3" id="KW-0255">Endonuclease</keyword>
<dbReference type="InterPro" id="IPR016071">
    <property type="entry name" value="Staphylococal_nuclease_OB-fold"/>
</dbReference>
<evidence type="ECO:0000256" key="4">
    <source>
        <dbReference type="ARBA" id="ARBA00022801"/>
    </source>
</evidence>
<dbReference type="SUPFAM" id="SSF50199">
    <property type="entry name" value="Staphylococcal nuclease"/>
    <property type="match status" value="1"/>
</dbReference>
<dbReference type="PROSITE" id="PS51272">
    <property type="entry name" value="SLH"/>
    <property type="match status" value="2"/>
</dbReference>
<dbReference type="GO" id="GO:0004519">
    <property type="term" value="F:endonuclease activity"/>
    <property type="evidence" value="ECO:0007669"/>
    <property type="project" value="UniProtKB-KW"/>
</dbReference>
<evidence type="ECO:0000256" key="1">
    <source>
        <dbReference type="ARBA" id="ARBA00022722"/>
    </source>
</evidence>
<comment type="caution">
    <text evidence="8">The sequence shown here is derived from an EMBL/GenBank/DDBJ whole genome shotgun (WGS) entry which is preliminary data.</text>
</comment>
<keyword evidence="1" id="KW-0540">Nuclease</keyword>
<evidence type="ECO:0000256" key="5">
    <source>
        <dbReference type="SAM" id="MobiDB-lite"/>
    </source>
</evidence>
<feature type="region of interest" description="Disordered" evidence="5">
    <location>
        <begin position="387"/>
        <end position="418"/>
    </location>
</feature>
<dbReference type="Gene3D" id="2.40.50.90">
    <property type="match status" value="1"/>
</dbReference>
<dbReference type="PANTHER" id="PTHR12302:SF3">
    <property type="entry name" value="SERINE_THREONINE-PROTEIN KINASE 31"/>
    <property type="match status" value="1"/>
</dbReference>
<dbReference type="AlphaFoldDB" id="A0A9X3WD59"/>
<evidence type="ECO:0000313" key="9">
    <source>
        <dbReference type="Proteomes" id="UP001145069"/>
    </source>
</evidence>
<evidence type="ECO:0000259" key="7">
    <source>
        <dbReference type="PROSITE" id="PS51272"/>
    </source>
</evidence>
<evidence type="ECO:0000313" key="8">
    <source>
        <dbReference type="EMBL" id="MDC3417432.1"/>
    </source>
</evidence>
<dbReference type="RefSeq" id="WP_272446497.1">
    <property type="nucleotide sequence ID" value="NZ_JAMQKC010000008.1"/>
</dbReference>
<feature type="domain" description="SLH" evidence="7">
    <location>
        <begin position="20"/>
        <end position="83"/>
    </location>
</feature>
<feature type="domain" description="SLH" evidence="7">
    <location>
        <begin position="140"/>
        <end position="203"/>
    </location>
</feature>
<sequence>MLKQLLSGMLVFVLLVSSLPIKTAWAFPDVTQYQRFITYLTDKDIIKGRPDGTFGPTESVKRIQAIKMILNDLGVPLTDAPNPNLSDVTPSTTDYTYIATAMELGLIKPLNGNQFKAYEPMTRGDIAYAIDQAYNLTGKSATTFTDVTDDYYAKDSIYHLAANNITKGYPDQTFKPNETLSRQHFSVFLAKTIQPDFREQDASKVTATINRVIDGDTVVVSIEGEVKTVRLLLVDTPETVDPSLPVQPFGKEATDFAKEILPTGKKVTIEFDGPKTDKYNRLLAYLWVGEDIMFNQLLLEEGLARYAYEYDPPYLYQEDLINAQTKARDKEIGIWGIEGYVTEDGFNKEEQDAVPVAAESGSTSNYEGPYDPFGPDKNCSDFNTQDEAQAFFEAAGGPDQDPHNLDGDGNGVVCESLPTQPDVVSISSY</sequence>
<dbReference type="InterPro" id="IPR001119">
    <property type="entry name" value="SLH_dom"/>
</dbReference>
<dbReference type="InterPro" id="IPR008613">
    <property type="entry name" value="Excalibur_Ca-bd_domain"/>
</dbReference>
<accession>A0A9X3WD59</accession>
<dbReference type="PANTHER" id="PTHR12302">
    <property type="entry name" value="EBNA2 BINDING PROTEIN P100"/>
    <property type="match status" value="1"/>
</dbReference>
<name>A0A9X3WD59_9BACI</name>
<protein>
    <submittedName>
        <fullName evidence="8">S-layer homology domain-containing protein</fullName>
    </submittedName>
</protein>
<keyword evidence="9" id="KW-1185">Reference proteome</keyword>
<dbReference type="EMBL" id="JAMQKC010000008">
    <property type="protein sequence ID" value="MDC3417432.1"/>
    <property type="molecule type" value="Genomic_DNA"/>
</dbReference>
<organism evidence="8 9">
    <name type="scientific">Aquibacillus salsiterrae</name>
    <dbReference type="NCBI Taxonomy" id="2950439"/>
    <lineage>
        <taxon>Bacteria</taxon>
        <taxon>Bacillati</taxon>
        <taxon>Bacillota</taxon>
        <taxon>Bacilli</taxon>
        <taxon>Bacillales</taxon>
        <taxon>Bacillaceae</taxon>
        <taxon>Aquibacillus</taxon>
    </lineage>
</organism>
<dbReference type="PROSITE" id="PS50830">
    <property type="entry name" value="TNASE_3"/>
    <property type="match status" value="1"/>
</dbReference>
<dbReference type="PROSITE" id="PS01123">
    <property type="entry name" value="TNASE_1"/>
    <property type="match status" value="1"/>
</dbReference>
<dbReference type="Proteomes" id="UP001145069">
    <property type="component" value="Unassembled WGS sequence"/>
</dbReference>
<dbReference type="GO" id="GO:0016787">
    <property type="term" value="F:hydrolase activity"/>
    <property type="evidence" value="ECO:0007669"/>
    <property type="project" value="UniProtKB-KW"/>
</dbReference>
<dbReference type="InterPro" id="IPR002071">
    <property type="entry name" value="Thermonucl_AS"/>
</dbReference>
<evidence type="ECO:0000256" key="2">
    <source>
        <dbReference type="ARBA" id="ARBA00022729"/>
    </source>
</evidence>
<dbReference type="Pfam" id="PF00565">
    <property type="entry name" value="SNase"/>
    <property type="match status" value="1"/>
</dbReference>
<evidence type="ECO:0000256" key="3">
    <source>
        <dbReference type="ARBA" id="ARBA00022759"/>
    </source>
</evidence>
<dbReference type="InterPro" id="IPR035437">
    <property type="entry name" value="SNase_OB-fold_sf"/>
</dbReference>
<dbReference type="Pfam" id="PF05901">
    <property type="entry name" value="Excalibur"/>
    <property type="match status" value="1"/>
</dbReference>
<gene>
    <name evidence="8" type="ORF">NC799_11045</name>
</gene>
<reference evidence="8" key="1">
    <citation type="submission" date="2022-06" db="EMBL/GenBank/DDBJ databases">
        <title>Aquibacillus sp. a new bacterium isolated from soil saline samples.</title>
        <authorList>
            <person name="Galisteo C."/>
            <person name="De La Haba R."/>
            <person name="Sanchez-Porro C."/>
            <person name="Ventosa A."/>
        </authorList>
    </citation>
    <scope>NUCLEOTIDE SEQUENCE</scope>
    <source>
        <strain evidence="8">3ASR75-54</strain>
    </source>
</reference>
<keyword evidence="2" id="KW-0732">Signal</keyword>
<dbReference type="GO" id="GO:0003676">
    <property type="term" value="F:nucleic acid binding"/>
    <property type="evidence" value="ECO:0007669"/>
    <property type="project" value="InterPro"/>
</dbReference>
<dbReference type="SMART" id="SM00318">
    <property type="entry name" value="SNc"/>
    <property type="match status" value="1"/>
</dbReference>
<evidence type="ECO:0000259" key="6">
    <source>
        <dbReference type="PROSITE" id="PS50830"/>
    </source>
</evidence>
<proteinExistence type="predicted"/>
<dbReference type="CDD" id="cd00175">
    <property type="entry name" value="SNc"/>
    <property type="match status" value="1"/>
</dbReference>
<keyword evidence="4" id="KW-0378">Hydrolase</keyword>
<feature type="domain" description="TNase-like" evidence="6">
    <location>
        <begin position="203"/>
        <end position="337"/>
    </location>
</feature>